<dbReference type="Pfam" id="PF10418">
    <property type="entry name" value="DHODB_Fe-S_bind"/>
    <property type="match status" value="1"/>
</dbReference>
<name>A0A2K8KLN3_9GAMM</name>
<dbReference type="CDD" id="cd06221">
    <property type="entry name" value="sulfite_reductase_like"/>
    <property type="match status" value="1"/>
</dbReference>
<keyword evidence="1" id="KW-0411">Iron-sulfur</keyword>
<evidence type="ECO:0000313" key="4">
    <source>
        <dbReference type="Proteomes" id="UP000229757"/>
    </source>
</evidence>
<dbReference type="InterPro" id="IPR039261">
    <property type="entry name" value="FNR_nucleotide-bd"/>
</dbReference>
<dbReference type="SUPFAM" id="SSF52343">
    <property type="entry name" value="Ferredoxin reductase-like, C-terminal NADP-linked domain"/>
    <property type="match status" value="1"/>
</dbReference>
<dbReference type="GO" id="GO:0016491">
    <property type="term" value="F:oxidoreductase activity"/>
    <property type="evidence" value="ECO:0007669"/>
    <property type="project" value="InterPro"/>
</dbReference>
<dbReference type="SUPFAM" id="SSF63380">
    <property type="entry name" value="Riboflavin synthase domain-like"/>
    <property type="match status" value="1"/>
</dbReference>
<feature type="domain" description="FAD-binding FR-type" evidence="2">
    <location>
        <begin position="11"/>
        <end position="111"/>
    </location>
</feature>
<dbReference type="InterPro" id="IPR019480">
    <property type="entry name" value="Dihydroorotate_DH_Fe-S-bd"/>
</dbReference>
<dbReference type="AlphaFoldDB" id="A0A2K8KLN3"/>
<dbReference type="InterPro" id="IPR001433">
    <property type="entry name" value="OxRdtase_FAD/NAD-bd"/>
</dbReference>
<comment type="cofactor">
    <cofactor evidence="1">
        <name>[2Fe-2S] cluster</name>
        <dbReference type="ChEBI" id="CHEBI:190135"/>
    </cofactor>
    <text evidence="1">Binds 1 [2Fe-2S] cluster per subunit.</text>
</comment>
<dbReference type="Gene3D" id="3.40.50.80">
    <property type="entry name" value="Nucleotide-binding domain of ferredoxin-NADP reductase (FNR) module"/>
    <property type="match status" value="1"/>
</dbReference>
<dbReference type="PIRSF" id="PIRSF006816">
    <property type="entry name" value="Cyc3_hyd_g"/>
    <property type="match status" value="1"/>
</dbReference>
<dbReference type="PRINTS" id="PR00406">
    <property type="entry name" value="CYTB5RDTASE"/>
</dbReference>
<dbReference type="EMBL" id="CP011797">
    <property type="protein sequence ID" value="ATX75785.1"/>
    <property type="molecule type" value="Genomic_DNA"/>
</dbReference>
<dbReference type="RefSeq" id="WP_100256169.1">
    <property type="nucleotide sequence ID" value="NZ_CP011797.1"/>
</dbReference>
<keyword evidence="1" id="KW-0001">2Fe-2S</keyword>
<dbReference type="Proteomes" id="UP000229757">
    <property type="component" value="Chromosome"/>
</dbReference>
<dbReference type="Gene3D" id="2.40.30.10">
    <property type="entry name" value="Translation factors"/>
    <property type="match status" value="1"/>
</dbReference>
<dbReference type="PANTHER" id="PTHR43513">
    <property type="entry name" value="DIHYDROOROTATE DEHYDROGENASE B (NAD(+)), ELECTRON TRANSFER SUBUNIT"/>
    <property type="match status" value="1"/>
</dbReference>
<dbReference type="OrthoDB" id="9796486at2"/>
<evidence type="ECO:0000313" key="3">
    <source>
        <dbReference type="EMBL" id="ATX75785.1"/>
    </source>
</evidence>
<accession>A0A2K8KLN3</accession>
<sequence>MKANRLQSDAYLPWVADIIDRVQESPTVFTWRLRFTEPDIQQRYRFEPGQFNMVYLFGVGEIPISIVSDPDDADCYAHTIAVVGRITQAMARLRPGDQVGIRGPFGQGWPMAQAQGQDVVVITGGLGCAPVTSVIQYILQRRDRFGALSILQGVKRSSELVYRARYSAWAAAPDTHVLLAADQAGPQWPWYTGTVVDLLKQIEINTEHTLVMACGPEAMLQAAMDHLIDLGLPANRLFLSMERNMQCGVGHCGHCQLGGQFVCKDGPVFAYPQVQELMAISGY</sequence>
<dbReference type="InterPro" id="IPR017938">
    <property type="entry name" value="Riboflavin_synthase-like_b-brl"/>
</dbReference>
<dbReference type="GO" id="GO:0051537">
    <property type="term" value="F:2 iron, 2 sulfur cluster binding"/>
    <property type="evidence" value="ECO:0007669"/>
    <property type="project" value="UniProtKB-KW"/>
</dbReference>
<dbReference type="InterPro" id="IPR050353">
    <property type="entry name" value="PyrK_electron_transfer"/>
</dbReference>
<dbReference type="PROSITE" id="PS51384">
    <property type="entry name" value="FAD_FR"/>
    <property type="match status" value="1"/>
</dbReference>
<feature type="binding site" evidence="1">
    <location>
        <position position="263"/>
    </location>
    <ligand>
        <name>[2Fe-2S] cluster</name>
        <dbReference type="ChEBI" id="CHEBI:190135"/>
    </ligand>
</feature>
<dbReference type="Pfam" id="PF00175">
    <property type="entry name" value="NAD_binding_1"/>
    <property type="match status" value="1"/>
</dbReference>
<proteinExistence type="predicted"/>
<reference evidence="3 4" key="1">
    <citation type="journal article" date="2017" name="Environ. Microbiol.">
        <title>Genomic and physiological analyses of 'Reinekea forsetii' reveal a versatile opportunistic lifestyle during spring algae blooms.</title>
        <authorList>
            <person name="Avci B."/>
            <person name="Hahnke R.L."/>
            <person name="Chafee M."/>
            <person name="Fischer T."/>
            <person name="Gruber-Vodicka H."/>
            <person name="Tegetmeyer H.E."/>
            <person name="Harder J."/>
            <person name="Fuchs B.M."/>
            <person name="Amann R.I."/>
            <person name="Teeling H."/>
        </authorList>
    </citation>
    <scope>NUCLEOTIDE SEQUENCE [LARGE SCALE GENOMIC DNA]</scope>
    <source>
        <strain evidence="3 4">Hel1_31_D35</strain>
    </source>
</reference>
<dbReference type="InterPro" id="IPR017927">
    <property type="entry name" value="FAD-bd_FR_type"/>
</dbReference>
<dbReference type="PANTHER" id="PTHR43513:SF1">
    <property type="entry name" value="ANAEROBIC SULFITE REDUCTASE SUBUNIT B"/>
    <property type="match status" value="1"/>
</dbReference>
<keyword evidence="1" id="KW-0479">Metal-binding</keyword>
<evidence type="ECO:0000259" key="2">
    <source>
        <dbReference type="PROSITE" id="PS51384"/>
    </source>
</evidence>
<dbReference type="KEGG" id="rfo:REIFOR_00617"/>
<dbReference type="InterPro" id="IPR012165">
    <property type="entry name" value="Cyt_c3_hydrogenase_gsu"/>
</dbReference>
<evidence type="ECO:0000256" key="1">
    <source>
        <dbReference type="PIRSR" id="PIRSR006816-2"/>
    </source>
</evidence>
<feature type="binding site" evidence="1">
    <location>
        <position position="252"/>
    </location>
    <ligand>
        <name>[2Fe-2S] cluster</name>
        <dbReference type="ChEBI" id="CHEBI:190135"/>
    </ligand>
</feature>
<keyword evidence="4" id="KW-1185">Reference proteome</keyword>
<dbReference type="GO" id="GO:0006221">
    <property type="term" value="P:pyrimidine nucleotide biosynthetic process"/>
    <property type="evidence" value="ECO:0007669"/>
    <property type="project" value="InterPro"/>
</dbReference>
<dbReference type="GO" id="GO:0050660">
    <property type="term" value="F:flavin adenine dinucleotide binding"/>
    <property type="evidence" value="ECO:0007669"/>
    <property type="project" value="InterPro"/>
</dbReference>
<dbReference type="GO" id="GO:0046872">
    <property type="term" value="F:metal ion binding"/>
    <property type="evidence" value="ECO:0007669"/>
    <property type="project" value="UniProtKB-KW"/>
</dbReference>
<feature type="binding site" evidence="1">
    <location>
        <position position="255"/>
    </location>
    <ligand>
        <name>[2Fe-2S] cluster</name>
        <dbReference type="ChEBI" id="CHEBI:190135"/>
    </ligand>
</feature>
<keyword evidence="1" id="KW-0408">Iron</keyword>
<gene>
    <name evidence="3" type="ORF">REIFOR_00617</name>
</gene>
<feature type="binding site" evidence="1">
    <location>
        <position position="247"/>
    </location>
    <ligand>
        <name>[2Fe-2S] cluster</name>
        <dbReference type="ChEBI" id="CHEBI:190135"/>
    </ligand>
</feature>
<protein>
    <submittedName>
        <fullName evidence="3">Hydrogenase/sulfur reductase gamma subunit</fullName>
    </submittedName>
</protein>
<organism evidence="3 4">
    <name type="scientific">Reinekea forsetii</name>
    <dbReference type="NCBI Taxonomy" id="1336806"/>
    <lineage>
        <taxon>Bacteria</taxon>
        <taxon>Pseudomonadati</taxon>
        <taxon>Pseudomonadota</taxon>
        <taxon>Gammaproteobacteria</taxon>
        <taxon>Oceanospirillales</taxon>
        <taxon>Saccharospirillaceae</taxon>
        <taxon>Reinekea</taxon>
    </lineage>
</organism>